<dbReference type="PROSITE" id="PS50023">
    <property type="entry name" value="LIM_DOMAIN_2"/>
    <property type="match status" value="1"/>
</dbReference>
<keyword evidence="9" id="KW-1185">Reference proteome</keyword>
<evidence type="ECO:0000259" key="8">
    <source>
        <dbReference type="PROSITE" id="PS50023"/>
    </source>
</evidence>
<evidence type="ECO:0000256" key="7">
    <source>
        <dbReference type="PROSITE-ProRule" id="PRU00125"/>
    </source>
</evidence>
<organism evidence="9 10">
    <name type="scientific">Heterorhabditis bacteriophora</name>
    <name type="common">Entomopathogenic nematode worm</name>
    <dbReference type="NCBI Taxonomy" id="37862"/>
    <lineage>
        <taxon>Eukaryota</taxon>
        <taxon>Metazoa</taxon>
        <taxon>Ecdysozoa</taxon>
        <taxon>Nematoda</taxon>
        <taxon>Chromadorea</taxon>
        <taxon>Rhabditida</taxon>
        <taxon>Rhabditina</taxon>
        <taxon>Rhabditomorpha</taxon>
        <taxon>Strongyloidea</taxon>
        <taxon>Heterorhabditidae</taxon>
        <taxon>Heterorhabditis</taxon>
    </lineage>
</organism>
<dbReference type="CDD" id="cd09443">
    <property type="entry name" value="LIM_Ltd-1"/>
    <property type="match status" value="1"/>
</dbReference>
<evidence type="ECO:0000256" key="3">
    <source>
        <dbReference type="ARBA" id="ARBA00022723"/>
    </source>
</evidence>
<dbReference type="GO" id="GO:0046872">
    <property type="term" value="F:metal ion binding"/>
    <property type="evidence" value="ECO:0007669"/>
    <property type="project" value="UniProtKB-KW"/>
</dbReference>
<evidence type="ECO:0000313" key="9">
    <source>
        <dbReference type="Proteomes" id="UP000095283"/>
    </source>
</evidence>
<evidence type="ECO:0000256" key="5">
    <source>
        <dbReference type="ARBA" id="ARBA00023038"/>
    </source>
</evidence>
<dbReference type="PANTHER" id="PTHR24206">
    <property type="entry name" value="OS06G0237300 PROTEIN"/>
    <property type="match status" value="1"/>
</dbReference>
<dbReference type="FunFam" id="2.10.110.10:FF:000108">
    <property type="entry name" value="LIM domain containing protein"/>
    <property type="match status" value="1"/>
</dbReference>
<dbReference type="PROSITE" id="PS00478">
    <property type="entry name" value="LIM_DOMAIN_1"/>
    <property type="match status" value="1"/>
</dbReference>
<dbReference type="InterPro" id="IPR001781">
    <property type="entry name" value="Znf_LIM"/>
</dbReference>
<dbReference type="Gene3D" id="2.10.110.10">
    <property type="entry name" value="Cysteine Rich Protein"/>
    <property type="match status" value="1"/>
</dbReference>
<evidence type="ECO:0000256" key="6">
    <source>
        <dbReference type="ARBA" id="ARBA00061626"/>
    </source>
</evidence>
<comment type="similarity">
    <text evidence="6">Belongs to the transglutaminase-like superfamily.</text>
</comment>
<comment type="subcellular location">
    <subcellularLocation>
        <location evidence="1">Cytoplasm</location>
    </subcellularLocation>
</comment>
<evidence type="ECO:0000256" key="4">
    <source>
        <dbReference type="ARBA" id="ARBA00022833"/>
    </source>
</evidence>
<evidence type="ECO:0000256" key="1">
    <source>
        <dbReference type="ARBA" id="ARBA00004496"/>
    </source>
</evidence>
<keyword evidence="3 7" id="KW-0479">Metal-binding</keyword>
<reference evidence="10" key="1">
    <citation type="submission" date="2016-11" db="UniProtKB">
        <authorList>
            <consortium name="WormBaseParasite"/>
        </authorList>
    </citation>
    <scope>IDENTIFICATION</scope>
</reference>
<dbReference type="GO" id="GO:0005737">
    <property type="term" value="C:cytoplasm"/>
    <property type="evidence" value="ECO:0007669"/>
    <property type="project" value="UniProtKB-SubCell"/>
</dbReference>
<dbReference type="Pfam" id="PF00412">
    <property type="entry name" value="LIM"/>
    <property type="match status" value="1"/>
</dbReference>
<keyword evidence="5 7" id="KW-0440">LIM domain</keyword>
<proteinExistence type="inferred from homology"/>
<name>A0A1I7WRP3_HETBA</name>
<evidence type="ECO:0000256" key="2">
    <source>
        <dbReference type="ARBA" id="ARBA00022490"/>
    </source>
</evidence>
<dbReference type="AlphaFoldDB" id="A0A1I7WRP3"/>
<dbReference type="WBParaSite" id="Hba_07765">
    <property type="protein sequence ID" value="Hba_07765"/>
    <property type="gene ID" value="Hba_07765"/>
</dbReference>
<dbReference type="Proteomes" id="UP000095283">
    <property type="component" value="Unplaced"/>
</dbReference>
<dbReference type="SMART" id="SM00132">
    <property type="entry name" value="LIM"/>
    <property type="match status" value="1"/>
</dbReference>
<evidence type="ECO:0000313" key="10">
    <source>
        <dbReference type="WBParaSite" id="Hba_07765"/>
    </source>
</evidence>
<protein>
    <submittedName>
        <fullName evidence="10">LIM zinc-binding domain-containing protein</fullName>
    </submittedName>
</protein>
<keyword evidence="4 7" id="KW-0862">Zinc</keyword>
<feature type="domain" description="LIM zinc-binding" evidence="8">
    <location>
        <begin position="51"/>
        <end position="118"/>
    </location>
</feature>
<accession>A0A1I7WRP3</accession>
<keyword evidence="2" id="KW-0963">Cytoplasm</keyword>
<sequence>MSSLTAVCVVYKTRAIAVFAQSSVMAHIRKYLTLPTYYQREPAAQLTMTKQSCYRCTKQVYPTDKVGPLKDSTFFHQGCFKCYICGTRLALKTYCNNRNDINDKEVYCANHVPIAGPHDLPPSRVDQSTIENGSCKASSAYRRKNGNRKERGIKQLSWLTNKRGRCWNFLNKQERKLMKSPIVVITIQPLLHRRYHQHAVKETYTHLRNFSQ</sequence>